<dbReference type="EMBL" id="ML995892">
    <property type="protein sequence ID" value="KAF2765402.1"/>
    <property type="molecule type" value="Genomic_DNA"/>
</dbReference>
<dbReference type="PANTHER" id="PTHR24148">
    <property type="entry name" value="ANKYRIN REPEAT DOMAIN-CONTAINING PROTEIN 39 HOMOLOG-RELATED"/>
    <property type="match status" value="1"/>
</dbReference>
<evidence type="ECO:0000313" key="3">
    <source>
        <dbReference type="Proteomes" id="UP000799436"/>
    </source>
</evidence>
<gene>
    <name evidence="2" type="ORF">EJ03DRAFT_339070</name>
</gene>
<name>A0A6G1KYK0_9PEZI</name>
<proteinExistence type="predicted"/>
<reference evidence="2" key="1">
    <citation type="journal article" date="2020" name="Stud. Mycol.">
        <title>101 Dothideomycetes genomes: a test case for predicting lifestyles and emergence of pathogens.</title>
        <authorList>
            <person name="Haridas S."/>
            <person name="Albert R."/>
            <person name="Binder M."/>
            <person name="Bloem J."/>
            <person name="Labutti K."/>
            <person name="Salamov A."/>
            <person name="Andreopoulos B."/>
            <person name="Baker S."/>
            <person name="Barry K."/>
            <person name="Bills G."/>
            <person name="Bluhm B."/>
            <person name="Cannon C."/>
            <person name="Castanera R."/>
            <person name="Culley D."/>
            <person name="Daum C."/>
            <person name="Ezra D."/>
            <person name="Gonzalez J."/>
            <person name="Henrissat B."/>
            <person name="Kuo A."/>
            <person name="Liang C."/>
            <person name="Lipzen A."/>
            <person name="Lutzoni F."/>
            <person name="Magnuson J."/>
            <person name="Mondo S."/>
            <person name="Nolan M."/>
            <person name="Ohm R."/>
            <person name="Pangilinan J."/>
            <person name="Park H.-J."/>
            <person name="Ramirez L."/>
            <person name="Alfaro M."/>
            <person name="Sun H."/>
            <person name="Tritt A."/>
            <person name="Yoshinaga Y."/>
            <person name="Zwiers L.-H."/>
            <person name="Turgeon B."/>
            <person name="Goodwin S."/>
            <person name="Spatafora J."/>
            <person name="Crous P."/>
            <person name="Grigoriev I."/>
        </authorList>
    </citation>
    <scope>NUCLEOTIDE SEQUENCE</scope>
    <source>
        <strain evidence="2">CBS 116005</strain>
    </source>
</reference>
<dbReference type="Proteomes" id="UP000799436">
    <property type="component" value="Unassembled WGS sequence"/>
</dbReference>
<accession>A0A6G1KYK0</accession>
<dbReference type="AlphaFoldDB" id="A0A6G1KYK0"/>
<dbReference type="InterPro" id="IPR052895">
    <property type="entry name" value="HetReg/Transcr_Mod"/>
</dbReference>
<dbReference type="PANTHER" id="PTHR24148:SF82">
    <property type="entry name" value="HETEROKARYON INCOMPATIBILITY DOMAIN-CONTAINING PROTEIN"/>
    <property type="match status" value="1"/>
</dbReference>
<evidence type="ECO:0000313" key="2">
    <source>
        <dbReference type="EMBL" id="KAF2765402.1"/>
    </source>
</evidence>
<organism evidence="2 3">
    <name type="scientific">Teratosphaeria nubilosa</name>
    <dbReference type="NCBI Taxonomy" id="161662"/>
    <lineage>
        <taxon>Eukaryota</taxon>
        <taxon>Fungi</taxon>
        <taxon>Dikarya</taxon>
        <taxon>Ascomycota</taxon>
        <taxon>Pezizomycotina</taxon>
        <taxon>Dothideomycetes</taxon>
        <taxon>Dothideomycetidae</taxon>
        <taxon>Mycosphaerellales</taxon>
        <taxon>Teratosphaeriaceae</taxon>
        <taxon>Teratosphaeria</taxon>
    </lineage>
</organism>
<protein>
    <submittedName>
        <fullName evidence="2">HET-domain-containing protein</fullName>
    </submittedName>
</protein>
<dbReference type="InterPro" id="IPR010730">
    <property type="entry name" value="HET"/>
</dbReference>
<sequence>MFKRKMQACTSCSRDRESAVQQSGHCVHHISLLHAEHTPYEAVSYCWSTIPGTAGIELDGKVFVTTASSEAALRRLRLVSSSRTVWIDAICIDQSNVDERSQQVSLMGEVYSQTTRTLVWLRPSSVDPGVLLASPYAVYEEMRKETDDFDALDDWEKMRAVLHRNSMRALTIDLAPLVDLYASPWFRRVWVLQEVALPPTSSCYYGECNIPLQIVLRVGCWICWIYSSSLTAAAKESFSAVSDLGEYIEDREVDLYSLILLSMHRGKTYSRDTVFGVIGLVHQPTDSRSAALLRPDYTTPLTGVLRNAVRCIISQDKDLALYEEELALPCYYPEAASYCSWAPLLHHAPDRTICPARIPGLRDGLRFLSGEVTTALDGMEQHPDILLLRGYKFGAVNEVKVGTDSTKTTQILASTLVAGHLGGASSGLFEPADDEKLSRGLAAVGKRMQNTASPPTSFPSPDTGETALPAPPGMADDMVSARYERQVNLVCDNRRFFISDDGLIGLGPPVMSCCDIVVLVNGSRFPLALRPAADGCYGLLGVCYIHAMLLESVMQRVRCDEEPDIIRLQ</sequence>
<feature type="domain" description="Heterokaryon incompatibility" evidence="1">
    <location>
        <begin position="40"/>
        <end position="194"/>
    </location>
</feature>
<dbReference type="Pfam" id="PF06985">
    <property type="entry name" value="HET"/>
    <property type="match status" value="1"/>
</dbReference>
<keyword evidence="3" id="KW-1185">Reference proteome</keyword>
<evidence type="ECO:0000259" key="1">
    <source>
        <dbReference type="Pfam" id="PF06985"/>
    </source>
</evidence>
<dbReference type="OrthoDB" id="3553147at2759"/>